<dbReference type="GO" id="GO:0004175">
    <property type="term" value="F:endopeptidase activity"/>
    <property type="evidence" value="ECO:0007669"/>
    <property type="project" value="UniProtKB-ARBA"/>
</dbReference>
<dbReference type="OrthoDB" id="9849600at2"/>
<keyword evidence="2" id="KW-0472">Membrane</keyword>
<feature type="transmembrane region" description="Helical" evidence="2">
    <location>
        <begin position="199"/>
        <end position="216"/>
    </location>
</feature>
<comment type="caution">
    <text evidence="4">The sequence shown here is derived from an EMBL/GenBank/DDBJ whole genome shotgun (WGS) entry which is preliminary data.</text>
</comment>
<dbReference type="GO" id="GO:0080120">
    <property type="term" value="P:CAAX-box protein maturation"/>
    <property type="evidence" value="ECO:0007669"/>
    <property type="project" value="UniProtKB-ARBA"/>
</dbReference>
<evidence type="ECO:0000259" key="3">
    <source>
        <dbReference type="Pfam" id="PF02517"/>
    </source>
</evidence>
<sequence length="217" mass="23645">MIKARTQGYLWTQFLILAILYGGLMWYQFTFVLVKNPPMPALAIYVGAAVILAIVALVWTNPTPAAGADSFFAAKVYWPLIGVMLVITAARFGMAYLHFSASFPVMPIQQATHDLPVAARLTVTGVAALVLPLIEQTLFTRLWFNGLWTNRHYAMLTVAILISGVIQGLLYAPEIAITTGIAVGIGCFIAFLGGITQNYWAAVVAQALSNFLLVFIF</sequence>
<gene>
    <name evidence="4" type="ORF">FD09_GL000628</name>
</gene>
<dbReference type="RefSeq" id="WP_057821419.1">
    <property type="nucleotide sequence ID" value="NZ_AZEC01000011.1"/>
</dbReference>
<feature type="transmembrane region" description="Helical" evidence="2">
    <location>
        <begin position="152"/>
        <end position="169"/>
    </location>
</feature>
<keyword evidence="5" id="KW-1185">Reference proteome</keyword>
<dbReference type="PATRIC" id="fig|1423792.3.peg.640"/>
<comment type="similarity">
    <text evidence="1">Belongs to the UPF0177 family.</text>
</comment>
<feature type="domain" description="CAAX prenyl protease 2/Lysostaphin resistance protein A-like" evidence="3">
    <location>
        <begin position="123"/>
        <end position="212"/>
    </location>
</feature>
<feature type="transmembrane region" description="Helical" evidence="2">
    <location>
        <begin position="41"/>
        <end position="60"/>
    </location>
</feature>
<keyword evidence="2" id="KW-1133">Transmembrane helix</keyword>
<evidence type="ECO:0000313" key="4">
    <source>
        <dbReference type="EMBL" id="KRL11704.1"/>
    </source>
</evidence>
<feature type="transmembrane region" description="Helical" evidence="2">
    <location>
        <begin position="175"/>
        <end position="192"/>
    </location>
</feature>
<organism evidence="4 5">
    <name type="scientific">Schleiferilactobacillus perolens DSM 12744</name>
    <dbReference type="NCBI Taxonomy" id="1423792"/>
    <lineage>
        <taxon>Bacteria</taxon>
        <taxon>Bacillati</taxon>
        <taxon>Bacillota</taxon>
        <taxon>Bacilli</taxon>
        <taxon>Lactobacillales</taxon>
        <taxon>Lactobacillaceae</taxon>
        <taxon>Schleiferilactobacillus</taxon>
    </lineage>
</organism>
<dbReference type="EMBL" id="AZEC01000011">
    <property type="protein sequence ID" value="KRL11704.1"/>
    <property type="molecule type" value="Genomic_DNA"/>
</dbReference>
<name>A0A0R1N669_9LACO</name>
<reference evidence="4 5" key="1">
    <citation type="journal article" date="2015" name="Genome Announc.">
        <title>Expanding the biotechnology potential of lactobacilli through comparative genomics of 213 strains and associated genera.</title>
        <authorList>
            <person name="Sun Z."/>
            <person name="Harris H.M."/>
            <person name="McCann A."/>
            <person name="Guo C."/>
            <person name="Argimon S."/>
            <person name="Zhang W."/>
            <person name="Yang X."/>
            <person name="Jeffery I.B."/>
            <person name="Cooney J.C."/>
            <person name="Kagawa T.F."/>
            <person name="Liu W."/>
            <person name="Song Y."/>
            <person name="Salvetti E."/>
            <person name="Wrobel A."/>
            <person name="Rasinkangas P."/>
            <person name="Parkhill J."/>
            <person name="Rea M.C."/>
            <person name="O'Sullivan O."/>
            <person name="Ritari J."/>
            <person name="Douillard F.P."/>
            <person name="Paul Ross R."/>
            <person name="Yang R."/>
            <person name="Briner A.E."/>
            <person name="Felis G.E."/>
            <person name="de Vos W.M."/>
            <person name="Barrangou R."/>
            <person name="Klaenhammer T.R."/>
            <person name="Caufield P.W."/>
            <person name="Cui Y."/>
            <person name="Zhang H."/>
            <person name="O'Toole P.W."/>
        </authorList>
    </citation>
    <scope>NUCLEOTIDE SEQUENCE [LARGE SCALE GENOMIC DNA]</scope>
    <source>
        <strain evidence="4 5">DSM 12744</strain>
    </source>
</reference>
<dbReference type="Proteomes" id="UP000051330">
    <property type="component" value="Unassembled WGS sequence"/>
</dbReference>
<dbReference type="InterPro" id="IPR003675">
    <property type="entry name" value="Rce1/LyrA-like_dom"/>
</dbReference>
<protein>
    <recommendedName>
        <fullName evidence="3">CAAX prenyl protease 2/Lysostaphin resistance protein A-like domain-containing protein</fullName>
    </recommendedName>
</protein>
<evidence type="ECO:0000256" key="1">
    <source>
        <dbReference type="ARBA" id="ARBA00009067"/>
    </source>
</evidence>
<feature type="transmembrane region" description="Helical" evidence="2">
    <location>
        <begin position="9"/>
        <end position="29"/>
    </location>
</feature>
<dbReference type="Pfam" id="PF02517">
    <property type="entry name" value="Rce1-like"/>
    <property type="match status" value="1"/>
</dbReference>
<proteinExistence type="inferred from homology"/>
<keyword evidence="2" id="KW-0812">Transmembrane</keyword>
<feature type="transmembrane region" description="Helical" evidence="2">
    <location>
        <begin position="72"/>
        <end position="97"/>
    </location>
</feature>
<dbReference type="AlphaFoldDB" id="A0A0R1N669"/>
<feature type="transmembrane region" description="Helical" evidence="2">
    <location>
        <begin position="117"/>
        <end position="140"/>
    </location>
</feature>
<accession>A0A0R1N669</accession>
<evidence type="ECO:0000256" key="2">
    <source>
        <dbReference type="SAM" id="Phobius"/>
    </source>
</evidence>
<evidence type="ECO:0000313" key="5">
    <source>
        <dbReference type="Proteomes" id="UP000051330"/>
    </source>
</evidence>
<dbReference type="STRING" id="1423792.FD09_GL000628"/>